<evidence type="ECO:0000313" key="4">
    <source>
        <dbReference type="Proteomes" id="UP000014541"/>
    </source>
</evidence>
<dbReference type="RefSeq" id="WP_016526400.1">
    <property type="nucleotide sequence ID" value="NZ_KE332518.1"/>
</dbReference>
<dbReference type="Pfam" id="PF00300">
    <property type="entry name" value="His_Phos_1"/>
    <property type="match status" value="1"/>
</dbReference>
<evidence type="ECO:0000256" key="2">
    <source>
        <dbReference type="PIRSR" id="PIRSR613078-2"/>
    </source>
</evidence>
<dbReference type="EMBL" id="ATFF01000006">
    <property type="protein sequence ID" value="EPF31791.1"/>
    <property type="molecule type" value="Genomic_DNA"/>
</dbReference>
<feature type="binding site" evidence="2">
    <location>
        <position position="61"/>
    </location>
    <ligand>
        <name>substrate</name>
    </ligand>
</feature>
<dbReference type="InterPro" id="IPR050275">
    <property type="entry name" value="PGM_Phosphatase"/>
</dbReference>
<dbReference type="STRING" id="1125699.HMPREF9194_02145"/>
<dbReference type="SMART" id="SM00855">
    <property type="entry name" value="PGAM"/>
    <property type="match status" value="1"/>
</dbReference>
<dbReference type="GO" id="GO:0016791">
    <property type="term" value="F:phosphatase activity"/>
    <property type="evidence" value="ECO:0007669"/>
    <property type="project" value="TreeGrafter"/>
</dbReference>
<dbReference type="Gene3D" id="3.40.50.1240">
    <property type="entry name" value="Phosphoglycerate mutase-like"/>
    <property type="match status" value="1"/>
</dbReference>
<dbReference type="Proteomes" id="UP000014541">
    <property type="component" value="Unassembled WGS sequence"/>
</dbReference>
<sequence>MKLFIARHGETDWNVAHRTCGWSESNLTEKGRAQAQALAARLAEEQSKNDIRRIFVSPLRRARDTASYIEKALNLTATVDARIKEVNFGKFENLPWEKSDEFFRVRENPFVKFPAGESLVSASHRAYGLIDEIASAGGEGNVLFVCHGMIMALMSTYFRNITQEEFRNFHVDNCQLFEFDFEKR</sequence>
<gene>
    <name evidence="3" type="ORF">HMPREF9194_02145</name>
</gene>
<protein>
    <recommendedName>
        <fullName evidence="5">Histidine phosphatase family protein</fullName>
    </recommendedName>
</protein>
<comment type="caution">
    <text evidence="3">The sequence shown here is derived from an EMBL/GenBank/DDBJ whole genome shotgun (WGS) entry which is preliminary data.</text>
</comment>
<feature type="binding site" evidence="2">
    <location>
        <begin position="7"/>
        <end position="14"/>
    </location>
    <ligand>
        <name>substrate</name>
    </ligand>
</feature>
<dbReference type="PIRSF" id="PIRSF000709">
    <property type="entry name" value="6PFK_2-Ptase"/>
    <property type="match status" value="1"/>
</dbReference>
<evidence type="ECO:0000256" key="1">
    <source>
        <dbReference type="PIRSR" id="PIRSR613078-1"/>
    </source>
</evidence>
<dbReference type="HOGENOM" id="CLU_033323_9_4_12"/>
<dbReference type="OrthoDB" id="9781415at2"/>
<name>S3K4A3_TREMA</name>
<organism evidence="3 4">
    <name type="scientific">Treponema maltophilum ATCC 51939</name>
    <dbReference type="NCBI Taxonomy" id="1125699"/>
    <lineage>
        <taxon>Bacteria</taxon>
        <taxon>Pseudomonadati</taxon>
        <taxon>Spirochaetota</taxon>
        <taxon>Spirochaetia</taxon>
        <taxon>Spirochaetales</taxon>
        <taxon>Treponemataceae</taxon>
        <taxon>Treponema</taxon>
    </lineage>
</organism>
<dbReference type="CDD" id="cd07067">
    <property type="entry name" value="HP_PGM_like"/>
    <property type="match status" value="1"/>
</dbReference>
<dbReference type="InterPro" id="IPR013078">
    <property type="entry name" value="His_Pase_superF_clade-1"/>
</dbReference>
<dbReference type="InterPro" id="IPR029033">
    <property type="entry name" value="His_PPase_superfam"/>
</dbReference>
<keyword evidence="4" id="KW-1185">Reference proteome</keyword>
<proteinExistence type="predicted"/>
<dbReference type="PANTHER" id="PTHR48100">
    <property type="entry name" value="BROAD-SPECIFICITY PHOSPHATASE YOR283W-RELATED"/>
    <property type="match status" value="1"/>
</dbReference>
<dbReference type="AlphaFoldDB" id="S3K4A3"/>
<feature type="active site" description="Tele-phosphohistidine intermediate" evidence="1">
    <location>
        <position position="8"/>
    </location>
</feature>
<dbReference type="PATRIC" id="fig|1125699.3.peg.2167"/>
<feature type="active site" description="Proton donor/acceptor" evidence="1">
    <location>
        <position position="85"/>
    </location>
</feature>
<dbReference type="PROSITE" id="PS00175">
    <property type="entry name" value="PG_MUTASE"/>
    <property type="match status" value="1"/>
</dbReference>
<dbReference type="SUPFAM" id="SSF53254">
    <property type="entry name" value="Phosphoglycerate mutase-like"/>
    <property type="match status" value="1"/>
</dbReference>
<dbReference type="InterPro" id="IPR001345">
    <property type="entry name" value="PG/BPGM_mutase_AS"/>
</dbReference>
<dbReference type="eggNOG" id="COG0406">
    <property type="taxonomic scope" value="Bacteria"/>
</dbReference>
<reference evidence="3 4" key="1">
    <citation type="submission" date="2013-04" db="EMBL/GenBank/DDBJ databases">
        <title>The Genome Sequence of Treponema maltophilum ATCC 51939.</title>
        <authorList>
            <consortium name="The Broad Institute Genomics Platform"/>
            <person name="Earl A."/>
            <person name="Ward D."/>
            <person name="Feldgarden M."/>
            <person name="Gevers D."/>
            <person name="Leonetti C."/>
            <person name="Blanton J.M."/>
            <person name="Dewhirst F.E."/>
            <person name="Izard J."/>
            <person name="Walker B."/>
            <person name="Young S."/>
            <person name="Zeng Q."/>
            <person name="Gargeya S."/>
            <person name="Fitzgerald M."/>
            <person name="Haas B."/>
            <person name="Abouelleil A."/>
            <person name="Allen A.W."/>
            <person name="Alvarado L."/>
            <person name="Arachchi H.M."/>
            <person name="Berlin A.M."/>
            <person name="Chapman S.B."/>
            <person name="Gainer-Dewar J."/>
            <person name="Goldberg J."/>
            <person name="Griggs A."/>
            <person name="Gujja S."/>
            <person name="Hansen M."/>
            <person name="Howarth C."/>
            <person name="Imamovic A."/>
            <person name="Ireland A."/>
            <person name="Larimer J."/>
            <person name="McCowan C."/>
            <person name="Murphy C."/>
            <person name="Pearson M."/>
            <person name="Poon T.W."/>
            <person name="Priest M."/>
            <person name="Roberts A."/>
            <person name="Saif S."/>
            <person name="Shea T."/>
            <person name="Sisk P."/>
            <person name="Sykes S."/>
            <person name="Wortman J."/>
            <person name="Nusbaum C."/>
            <person name="Birren B."/>
        </authorList>
    </citation>
    <scope>NUCLEOTIDE SEQUENCE [LARGE SCALE GENOMIC DNA]</scope>
    <source>
        <strain evidence="3 4">ATCC 51939</strain>
    </source>
</reference>
<accession>S3K4A3</accession>
<evidence type="ECO:0000313" key="3">
    <source>
        <dbReference type="EMBL" id="EPF31791.1"/>
    </source>
</evidence>
<evidence type="ECO:0008006" key="5">
    <source>
        <dbReference type="Google" id="ProtNLM"/>
    </source>
</evidence>